<sequence length="549" mass="61356">MKKLIFLTLLLCNFYFSNAQETGSFYGGLESNSQWLQTDEGINFLAPEDQFRANNYVLLNYNLGKFTAGMQFESYLPSALLGYDPIFDNQNGIATYYVNYKDEKLDITGGYFYEQFGSGLILRSWEDRQLGLNNAIKGLNIKVNLTEDVGLKAVFGKQRYGFEESEGTIQGLDAEVNLSNALKLDKVDIQMGLSYVGRNQNTNGVEAIPTNVGAYGGRLDIMVGDFYAGAEAIVKDPDVIANEGVISSNKLYDGTALQVNAGYAKKGIGVNATFRRLENFSFFSDRLAEGNIFNQQVINYVPGLTKQQDYLLTNIYVYNPQPRLIIESFDQRAGEVGGQIDFFYTFKKGTSLGGKYGTKLSANFSYWGGLDAEYNIENRWYKAKFIGQGRQLFRDFNLEVKKKLSRNWSSAFTFQNVIIDKGIVEGGPLGNTTFTSNIAVIEATRRFDNGKAARFVAQHLWSEDDRKNWAAAVIEYNFSTSLAVYVADNWNYEGFNEIHYYSIGGSYSKGNTRLGLNYGRQRGGLICIGGVCRFVPENTGLSANLTVAF</sequence>
<dbReference type="InterPro" id="IPR046070">
    <property type="entry name" value="DUF6029"/>
</dbReference>
<name>A0A9X1FAW9_9FLAO</name>
<comment type="caution">
    <text evidence="2">The sequence shown here is derived from an EMBL/GenBank/DDBJ whole genome shotgun (WGS) entry which is preliminary data.</text>
</comment>
<dbReference type="Pfam" id="PF19494">
    <property type="entry name" value="DUF6029"/>
    <property type="match status" value="1"/>
</dbReference>
<feature type="signal peptide" evidence="1">
    <location>
        <begin position="1"/>
        <end position="19"/>
    </location>
</feature>
<reference evidence="2" key="1">
    <citation type="submission" date="2021-04" db="EMBL/GenBank/DDBJ databases">
        <authorList>
            <person name="Pira H."/>
            <person name="Risdian C."/>
            <person name="Wink J."/>
        </authorList>
    </citation>
    <scope>NUCLEOTIDE SEQUENCE</scope>
    <source>
        <strain evidence="2">WHY3</strain>
    </source>
</reference>
<dbReference type="Proteomes" id="UP001138894">
    <property type="component" value="Unassembled WGS sequence"/>
</dbReference>
<dbReference type="EMBL" id="JAGSPD010000009">
    <property type="protein sequence ID" value="MBV7269788.1"/>
    <property type="molecule type" value="Genomic_DNA"/>
</dbReference>
<feature type="chain" id="PRO_5040912453" description="DUF5723 domain-containing protein" evidence="1">
    <location>
        <begin position="20"/>
        <end position="549"/>
    </location>
</feature>
<evidence type="ECO:0000313" key="2">
    <source>
        <dbReference type="EMBL" id="MBV7269788.1"/>
    </source>
</evidence>
<protein>
    <recommendedName>
        <fullName evidence="4">DUF5723 domain-containing protein</fullName>
    </recommendedName>
</protein>
<dbReference type="AlphaFoldDB" id="A0A9X1FAW9"/>
<evidence type="ECO:0000256" key="1">
    <source>
        <dbReference type="SAM" id="SignalP"/>
    </source>
</evidence>
<organism evidence="2 3">
    <name type="scientific">Winogradskyella luteola</name>
    <dbReference type="NCBI Taxonomy" id="2828330"/>
    <lineage>
        <taxon>Bacteria</taxon>
        <taxon>Pseudomonadati</taxon>
        <taxon>Bacteroidota</taxon>
        <taxon>Flavobacteriia</taxon>
        <taxon>Flavobacteriales</taxon>
        <taxon>Flavobacteriaceae</taxon>
        <taxon>Winogradskyella</taxon>
    </lineage>
</organism>
<evidence type="ECO:0008006" key="4">
    <source>
        <dbReference type="Google" id="ProtNLM"/>
    </source>
</evidence>
<keyword evidence="1" id="KW-0732">Signal</keyword>
<dbReference type="RefSeq" id="WP_218546634.1">
    <property type="nucleotide sequence ID" value="NZ_JAGSPD010000009.1"/>
</dbReference>
<evidence type="ECO:0000313" key="3">
    <source>
        <dbReference type="Proteomes" id="UP001138894"/>
    </source>
</evidence>
<proteinExistence type="predicted"/>
<accession>A0A9X1FAW9</accession>
<gene>
    <name evidence="2" type="ORF">KCG49_11380</name>
</gene>
<keyword evidence="3" id="KW-1185">Reference proteome</keyword>